<proteinExistence type="predicted"/>
<reference evidence="1 2" key="1">
    <citation type="submission" date="2014-04" db="EMBL/GenBank/DDBJ databases">
        <authorList>
            <consortium name="International Citrus Genome Consortium"/>
            <person name="Gmitter F."/>
            <person name="Chen C."/>
            <person name="Farmerie W."/>
            <person name="Harkins T."/>
            <person name="Desany B."/>
            <person name="Mohiuddin M."/>
            <person name="Kodira C."/>
            <person name="Borodovsky M."/>
            <person name="Lomsadze A."/>
            <person name="Burns P."/>
            <person name="Jenkins J."/>
            <person name="Prochnik S."/>
            <person name="Shu S."/>
            <person name="Chapman J."/>
            <person name="Pitluck S."/>
            <person name="Schmutz J."/>
            <person name="Rokhsar D."/>
        </authorList>
    </citation>
    <scope>NUCLEOTIDE SEQUENCE</scope>
</reference>
<evidence type="ECO:0000313" key="2">
    <source>
        <dbReference type="Proteomes" id="UP000027120"/>
    </source>
</evidence>
<dbReference type="EMBL" id="KK788713">
    <property type="protein sequence ID" value="KDO38117.1"/>
    <property type="molecule type" value="Genomic_DNA"/>
</dbReference>
<dbReference type="AlphaFoldDB" id="A0A067DGG7"/>
<keyword evidence="2" id="KW-1185">Reference proteome</keyword>
<evidence type="ECO:0000313" key="1">
    <source>
        <dbReference type="EMBL" id="KDO38117.1"/>
    </source>
</evidence>
<organism evidence="1 2">
    <name type="scientific">Citrus sinensis</name>
    <name type="common">Sweet orange</name>
    <name type="synonym">Citrus aurantium var. sinensis</name>
    <dbReference type="NCBI Taxonomy" id="2711"/>
    <lineage>
        <taxon>Eukaryota</taxon>
        <taxon>Viridiplantae</taxon>
        <taxon>Streptophyta</taxon>
        <taxon>Embryophyta</taxon>
        <taxon>Tracheophyta</taxon>
        <taxon>Spermatophyta</taxon>
        <taxon>Magnoliopsida</taxon>
        <taxon>eudicotyledons</taxon>
        <taxon>Gunneridae</taxon>
        <taxon>Pentapetalae</taxon>
        <taxon>rosids</taxon>
        <taxon>malvids</taxon>
        <taxon>Sapindales</taxon>
        <taxon>Rutaceae</taxon>
        <taxon>Aurantioideae</taxon>
        <taxon>Citrus</taxon>
    </lineage>
</organism>
<protein>
    <submittedName>
        <fullName evidence="1">Uncharacterized protein</fullName>
    </submittedName>
</protein>
<sequence>KLFYQLPTDGAKMLMRDSGCSLYYDQDLCSINFTTIRISPRKASSPEVPAYTEVDSYKIYLFEEPCYQMSTHHCWSSSKHIPQTENFEEFISVTTKSECALAK</sequence>
<name>A0A067DGG7_CITSI</name>
<accession>A0A067DGG7</accession>
<feature type="non-terminal residue" evidence="1">
    <location>
        <position position="1"/>
    </location>
</feature>
<feature type="non-terminal residue" evidence="1">
    <location>
        <position position="103"/>
    </location>
</feature>
<gene>
    <name evidence="1" type="ORF">CISIN_1g0448791mg</name>
</gene>
<dbReference type="Proteomes" id="UP000027120">
    <property type="component" value="Unassembled WGS sequence"/>
</dbReference>